<comment type="caution">
    <text evidence="1">The sequence shown here is derived from an EMBL/GenBank/DDBJ whole genome shotgun (WGS) entry which is preliminary data.</text>
</comment>
<dbReference type="AlphaFoldDB" id="A0A4Q9GV53"/>
<gene>
    <name evidence="1" type="ORF">EYS42_16930</name>
</gene>
<dbReference type="EMBL" id="SIXI01000041">
    <property type="protein sequence ID" value="TBO27175.1"/>
    <property type="molecule type" value="Genomic_DNA"/>
</dbReference>
<organism evidence="1 2">
    <name type="scientific">Aquabacterium lacunae</name>
    <dbReference type="NCBI Taxonomy" id="2528630"/>
    <lineage>
        <taxon>Bacteria</taxon>
        <taxon>Pseudomonadati</taxon>
        <taxon>Pseudomonadota</taxon>
        <taxon>Betaproteobacteria</taxon>
        <taxon>Burkholderiales</taxon>
        <taxon>Aquabacterium</taxon>
    </lineage>
</organism>
<sequence length="84" mass="9400">MNAEILWSALQSAFPERSARVKHKVTPVSGSDEEFLIKLQQLSSYASIANGRCGYIGNPYEQLDEDFLILLELARKISLKGKQS</sequence>
<dbReference type="Proteomes" id="UP000292120">
    <property type="component" value="Unassembled WGS sequence"/>
</dbReference>
<evidence type="ECO:0000313" key="1">
    <source>
        <dbReference type="EMBL" id="TBO27175.1"/>
    </source>
</evidence>
<proteinExistence type="predicted"/>
<name>A0A4Q9GV53_9BURK</name>
<reference evidence="1 2" key="1">
    <citation type="submission" date="2019-02" db="EMBL/GenBank/DDBJ databases">
        <title>Aquabacterium sp. strain KMB7.</title>
        <authorList>
            <person name="Chen W.-M."/>
        </authorList>
    </citation>
    <scope>NUCLEOTIDE SEQUENCE [LARGE SCALE GENOMIC DNA]</scope>
    <source>
        <strain evidence="1 2">KMB7</strain>
    </source>
</reference>
<keyword evidence="2" id="KW-1185">Reference proteome</keyword>
<protein>
    <submittedName>
        <fullName evidence="1">Uncharacterized protein</fullName>
    </submittedName>
</protein>
<evidence type="ECO:0000313" key="2">
    <source>
        <dbReference type="Proteomes" id="UP000292120"/>
    </source>
</evidence>
<accession>A0A4Q9GV53</accession>